<proteinExistence type="predicted"/>
<feature type="region of interest" description="Disordered" evidence="2">
    <location>
        <begin position="176"/>
        <end position="195"/>
    </location>
</feature>
<reference evidence="3" key="1">
    <citation type="submission" date="2019-03" db="EMBL/GenBank/DDBJ databases">
        <title>Long read genome sequence of the mycoparasitic Pythium oligandrum ATCC 38472 isolated from sugarbeet rhizosphere.</title>
        <authorList>
            <person name="Gaulin E."/>
        </authorList>
    </citation>
    <scope>NUCLEOTIDE SEQUENCE</scope>
    <source>
        <strain evidence="3">ATCC 38472_TT</strain>
    </source>
</reference>
<dbReference type="EMBL" id="SPLM01000040">
    <property type="protein sequence ID" value="TMW64308.1"/>
    <property type="molecule type" value="Genomic_DNA"/>
</dbReference>
<comment type="caution">
    <text evidence="3">The sequence shown here is derived from an EMBL/GenBank/DDBJ whole genome shotgun (WGS) entry which is preliminary data.</text>
</comment>
<dbReference type="PANTHER" id="PTHR31245:SF20">
    <property type="entry name" value="F18B13.13 PROTEIN"/>
    <property type="match status" value="1"/>
</dbReference>
<accession>A0A8K1CJX3</accession>
<dbReference type="Proteomes" id="UP000794436">
    <property type="component" value="Unassembled WGS sequence"/>
</dbReference>
<evidence type="ECO:0000313" key="4">
    <source>
        <dbReference type="Proteomes" id="UP000794436"/>
    </source>
</evidence>
<keyword evidence="4" id="KW-1185">Reference proteome</keyword>
<evidence type="ECO:0000256" key="1">
    <source>
        <dbReference type="SAM" id="Coils"/>
    </source>
</evidence>
<name>A0A8K1CJX3_PYTOL</name>
<protein>
    <submittedName>
        <fullName evidence="3">Uncharacterized protein</fullName>
    </submittedName>
</protein>
<dbReference type="AlphaFoldDB" id="A0A8K1CJX3"/>
<evidence type="ECO:0000313" key="3">
    <source>
        <dbReference type="EMBL" id="TMW64308.1"/>
    </source>
</evidence>
<organism evidence="3 4">
    <name type="scientific">Pythium oligandrum</name>
    <name type="common">Mycoparasitic fungus</name>
    <dbReference type="NCBI Taxonomy" id="41045"/>
    <lineage>
        <taxon>Eukaryota</taxon>
        <taxon>Sar</taxon>
        <taxon>Stramenopiles</taxon>
        <taxon>Oomycota</taxon>
        <taxon>Peronosporomycetes</taxon>
        <taxon>Pythiales</taxon>
        <taxon>Pythiaceae</taxon>
        <taxon>Pythium</taxon>
    </lineage>
</organism>
<gene>
    <name evidence="3" type="ORF">Poli38472_012930</name>
</gene>
<dbReference type="OrthoDB" id="440455at2759"/>
<evidence type="ECO:0000256" key="2">
    <source>
        <dbReference type="SAM" id="MobiDB-lite"/>
    </source>
</evidence>
<keyword evidence="1" id="KW-0175">Coiled coil</keyword>
<feature type="coiled-coil region" evidence="1">
    <location>
        <begin position="106"/>
        <end position="140"/>
    </location>
</feature>
<feature type="compositionally biased region" description="Basic and acidic residues" evidence="2">
    <location>
        <begin position="185"/>
        <end position="195"/>
    </location>
</feature>
<dbReference type="PANTHER" id="PTHR31245">
    <property type="entry name" value="UBIQUITIN SYSTEM COMPONENT CUE PROTEIN"/>
    <property type="match status" value="1"/>
</dbReference>
<sequence length="195" mass="22477">MASIAASPGFPDGLKKRSRLMTSETYELSRLKRYRGASAGEYGAATASNENAMNDEDAHKDVPKYTQRHVDYFEQVKQAEIARIRAEYEQYIMKKDVEFQQCRQELGRLQEHAQHQDKELHRLHEENKLLKRAVNIQNQQKGEIQQENTVLKSLATQAAEHIKRLEQTNYALRVHLQTSTSSGRSSDHSHPPDVY</sequence>